<evidence type="ECO:0000256" key="5">
    <source>
        <dbReference type="ARBA" id="ARBA00022692"/>
    </source>
</evidence>
<organism evidence="11 12">
    <name type="scientific">Halomonas beimenensis</name>
    <dbReference type="NCBI Taxonomy" id="475662"/>
    <lineage>
        <taxon>Bacteria</taxon>
        <taxon>Pseudomonadati</taxon>
        <taxon>Pseudomonadota</taxon>
        <taxon>Gammaproteobacteria</taxon>
        <taxon>Oceanospirillales</taxon>
        <taxon>Halomonadaceae</taxon>
        <taxon>Halomonas</taxon>
    </lineage>
</organism>
<evidence type="ECO:0000313" key="12">
    <source>
        <dbReference type="Proteomes" id="UP000219993"/>
    </source>
</evidence>
<feature type="transmembrane region" description="Helical" evidence="9">
    <location>
        <begin position="146"/>
        <end position="168"/>
    </location>
</feature>
<name>A0A291P3W4_9GAMM</name>
<dbReference type="PANTHER" id="PTHR35011">
    <property type="entry name" value="2,3-DIKETO-L-GULONATE TRAP TRANSPORTER SMALL PERMEASE PROTEIN YIAM"/>
    <property type="match status" value="1"/>
</dbReference>
<reference evidence="11 12" key="1">
    <citation type="journal article" date="2017" name="Sci. Rep.">
        <title>Revealing the Saline Adaptation Strategies of the Halophilic Bacterium Halomonas beimenensis through High-throughput Omics and Transposon Mutagenesis Approaches.</title>
        <authorList>
            <person name="Chen Y.H."/>
            <person name="Lin S.S."/>
            <person name="Shyu Y.T."/>
        </authorList>
    </citation>
    <scope>NUCLEOTIDE SEQUENCE [LARGE SCALE GENOMIC DNA]</scope>
    <source>
        <strain evidence="11 12">NTU-111</strain>
    </source>
</reference>
<keyword evidence="2 9" id="KW-0813">Transport</keyword>
<dbReference type="EMBL" id="CP021435">
    <property type="protein sequence ID" value="ATJ81560.1"/>
    <property type="molecule type" value="Genomic_DNA"/>
</dbReference>
<dbReference type="GO" id="GO:0022857">
    <property type="term" value="F:transmembrane transporter activity"/>
    <property type="evidence" value="ECO:0007669"/>
    <property type="project" value="UniProtKB-UniRule"/>
</dbReference>
<dbReference type="InterPro" id="IPR007387">
    <property type="entry name" value="TRAP_DctQ"/>
</dbReference>
<keyword evidence="7 9" id="KW-0472">Membrane</keyword>
<dbReference type="KEGG" id="hbe:BEI_0573"/>
<protein>
    <recommendedName>
        <fullName evidence="9">TRAP transporter small permease protein</fullName>
    </recommendedName>
</protein>
<keyword evidence="3" id="KW-1003">Cell membrane</keyword>
<feature type="domain" description="Tripartite ATP-independent periplasmic transporters DctQ component" evidence="10">
    <location>
        <begin position="25"/>
        <end position="172"/>
    </location>
</feature>
<comment type="subcellular location">
    <subcellularLocation>
        <location evidence="1 9">Cell inner membrane</location>
        <topology evidence="1 9">Multi-pass membrane protein</topology>
    </subcellularLocation>
</comment>
<evidence type="ECO:0000256" key="9">
    <source>
        <dbReference type="RuleBase" id="RU369079"/>
    </source>
</evidence>
<evidence type="ECO:0000313" key="11">
    <source>
        <dbReference type="EMBL" id="ATJ81560.1"/>
    </source>
</evidence>
<feature type="transmembrane region" description="Helical" evidence="9">
    <location>
        <begin position="48"/>
        <end position="65"/>
    </location>
</feature>
<dbReference type="InterPro" id="IPR055348">
    <property type="entry name" value="DctQ"/>
</dbReference>
<dbReference type="PANTHER" id="PTHR35011:SF2">
    <property type="entry name" value="2,3-DIKETO-L-GULONATE TRAP TRANSPORTER SMALL PERMEASE PROTEIN YIAM"/>
    <property type="match status" value="1"/>
</dbReference>
<evidence type="ECO:0000256" key="7">
    <source>
        <dbReference type="ARBA" id="ARBA00023136"/>
    </source>
</evidence>
<evidence type="ECO:0000256" key="2">
    <source>
        <dbReference type="ARBA" id="ARBA00022448"/>
    </source>
</evidence>
<keyword evidence="12" id="KW-1185">Reference proteome</keyword>
<dbReference type="GO" id="GO:0005886">
    <property type="term" value="C:plasma membrane"/>
    <property type="evidence" value="ECO:0007669"/>
    <property type="project" value="UniProtKB-SubCell"/>
</dbReference>
<dbReference type="GO" id="GO:0015740">
    <property type="term" value="P:C4-dicarboxylate transport"/>
    <property type="evidence" value="ECO:0007669"/>
    <property type="project" value="TreeGrafter"/>
</dbReference>
<keyword evidence="4 9" id="KW-0997">Cell inner membrane</keyword>
<proteinExistence type="inferred from homology"/>
<comment type="caution">
    <text evidence="9">Lacks conserved residue(s) required for the propagation of feature annotation.</text>
</comment>
<accession>A0A291P3W4</accession>
<dbReference type="Pfam" id="PF04290">
    <property type="entry name" value="DctQ"/>
    <property type="match status" value="1"/>
</dbReference>
<dbReference type="OrthoDB" id="4964541at2"/>
<dbReference type="RefSeq" id="WP_097788087.1">
    <property type="nucleotide sequence ID" value="NZ_BAAADT010000003.1"/>
</dbReference>
<keyword evidence="5 9" id="KW-0812">Transmembrane</keyword>
<keyword evidence="6 9" id="KW-1133">Transmembrane helix</keyword>
<evidence type="ECO:0000256" key="8">
    <source>
        <dbReference type="ARBA" id="ARBA00038436"/>
    </source>
</evidence>
<dbReference type="AlphaFoldDB" id="A0A291P3W4"/>
<evidence type="ECO:0000256" key="4">
    <source>
        <dbReference type="ARBA" id="ARBA00022519"/>
    </source>
</evidence>
<dbReference type="Proteomes" id="UP000219993">
    <property type="component" value="Chromosome"/>
</dbReference>
<evidence type="ECO:0000256" key="1">
    <source>
        <dbReference type="ARBA" id="ARBA00004429"/>
    </source>
</evidence>
<evidence type="ECO:0000256" key="6">
    <source>
        <dbReference type="ARBA" id="ARBA00022989"/>
    </source>
</evidence>
<sequence>MLKRLSSGIARCEGAIAAALAAVISLLILLNIATRALGHALYWTDELAIHAMIWMTFFTTSAVLKRREGVAVTLLVDALPNGMRQGLHLFVDAMVLFFALFLAVLCWRWYDPATLWATGFDIQAFQGETFNFMYSETSRTLGIPKFWVWLCLPIFSVSLSLHAVVNLIDGLKGLAGAERRLA</sequence>
<feature type="transmembrane region" description="Helical" evidence="9">
    <location>
        <begin position="86"/>
        <end position="110"/>
    </location>
</feature>
<evidence type="ECO:0000259" key="10">
    <source>
        <dbReference type="Pfam" id="PF04290"/>
    </source>
</evidence>
<comment type="similarity">
    <text evidence="8 9">Belongs to the TRAP transporter small permease family.</text>
</comment>
<comment type="subunit">
    <text evidence="9">The complex comprises the extracytoplasmic solute receptor protein and the two transmembrane proteins.</text>
</comment>
<comment type="function">
    <text evidence="9">Part of the tripartite ATP-independent periplasmic (TRAP) transport system.</text>
</comment>
<gene>
    <name evidence="11" type="ORF">BEI_0573</name>
</gene>
<evidence type="ECO:0000256" key="3">
    <source>
        <dbReference type="ARBA" id="ARBA00022475"/>
    </source>
</evidence>